<accession>A0A0L0W7C1</accession>
<organism evidence="2 3">
    <name type="scientific">Gottschalkia purinilytica</name>
    <name type="common">Clostridium purinilyticum</name>
    <dbReference type="NCBI Taxonomy" id="1503"/>
    <lineage>
        <taxon>Bacteria</taxon>
        <taxon>Bacillati</taxon>
        <taxon>Bacillota</taxon>
        <taxon>Tissierellia</taxon>
        <taxon>Tissierellales</taxon>
        <taxon>Gottschalkiaceae</taxon>
        <taxon>Gottschalkia</taxon>
    </lineage>
</organism>
<evidence type="ECO:0000313" key="2">
    <source>
        <dbReference type="EMBL" id="KNF07367.1"/>
    </source>
</evidence>
<keyword evidence="1" id="KW-1133">Transmembrane helix</keyword>
<comment type="caution">
    <text evidence="2">The sequence shown here is derived from an EMBL/GenBank/DDBJ whole genome shotgun (WGS) entry which is preliminary data.</text>
</comment>
<sequence>MNKLLYITIISANIIWILSIVFVLIMTPIVLNKNILVLMIVPILLSAIILKTFTRKRNEH</sequence>
<dbReference type="Proteomes" id="UP000037267">
    <property type="component" value="Unassembled WGS sequence"/>
</dbReference>
<reference evidence="3" key="1">
    <citation type="submission" date="2015-07" db="EMBL/GenBank/DDBJ databases">
        <title>Draft genome sequence of the purine-degrading Gottschalkia purinilyticum DSM 1384 (formerly Clostridium purinilyticum).</title>
        <authorList>
            <person name="Poehlein A."/>
            <person name="Schiel-Bengelsdorf B."/>
            <person name="Bengelsdorf F.R."/>
            <person name="Daniel R."/>
            <person name="Duerre P."/>
        </authorList>
    </citation>
    <scope>NUCLEOTIDE SEQUENCE [LARGE SCALE GENOMIC DNA]</scope>
    <source>
        <strain evidence="3">DSM 1384</strain>
    </source>
</reference>
<dbReference type="RefSeq" id="WP_050356338.1">
    <property type="nucleotide sequence ID" value="NZ_LGSS01000018.1"/>
</dbReference>
<evidence type="ECO:0000256" key="1">
    <source>
        <dbReference type="SAM" id="Phobius"/>
    </source>
</evidence>
<keyword evidence="1" id="KW-0472">Membrane</keyword>
<feature type="transmembrane region" description="Helical" evidence="1">
    <location>
        <begin position="7"/>
        <end position="29"/>
    </location>
</feature>
<protein>
    <submittedName>
        <fullName evidence="2">Uncharacterized protein</fullName>
    </submittedName>
</protein>
<dbReference type="AlphaFoldDB" id="A0A0L0W7C1"/>
<feature type="transmembrane region" description="Helical" evidence="1">
    <location>
        <begin position="35"/>
        <end position="54"/>
    </location>
</feature>
<gene>
    <name evidence="2" type="ORF">CLPU_18c00490</name>
</gene>
<dbReference type="EMBL" id="LGSS01000018">
    <property type="protein sequence ID" value="KNF07367.1"/>
    <property type="molecule type" value="Genomic_DNA"/>
</dbReference>
<name>A0A0L0W7C1_GOTPU</name>
<keyword evidence="3" id="KW-1185">Reference proteome</keyword>
<keyword evidence="1" id="KW-0812">Transmembrane</keyword>
<proteinExistence type="predicted"/>
<evidence type="ECO:0000313" key="3">
    <source>
        <dbReference type="Proteomes" id="UP000037267"/>
    </source>
</evidence>